<dbReference type="EMBL" id="PXYV01000020">
    <property type="protein sequence ID" value="PSR22249.1"/>
    <property type="molecule type" value="Genomic_DNA"/>
</dbReference>
<reference evidence="2 3" key="1">
    <citation type="journal article" date="2014" name="BMC Genomics">
        <title>Comparison of environmental and isolate Sulfobacillus genomes reveals diverse carbon, sulfur, nitrogen, and hydrogen metabolisms.</title>
        <authorList>
            <person name="Justice N.B."/>
            <person name="Norman A."/>
            <person name="Brown C.T."/>
            <person name="Singh A."/>
            <person name="Thomas B.C."/>
            <person name="Banfield J.F."/>
        </authorList>
    </citation>
    <scope>NUCLEOTIDE SEQUENCE [LARGE SCALE GENOMIC DNA]</scope>
    <source>
        <strain evidence="2">AMDSBA3</strain>
    </source>
</reference>
<proteinExistence type="predicted"/>
<gene>
    <name evidence="2" type="ORF">C7B45_07720</name>
</gene>
<evidence type="ECO:0000256" key="1">
    <source>
        <dbReference type="SAM" id="Phobius"/>
    </source>
</evidence>
<dbReference type="AlphaFoldDB" id="A0A2T2WJ32"/>
<feature type="transmembrane region" description="Helical" evidence="1">
    <location>
        <begin position="243"/>
        <end position="263"/>
    </location>
</feature>
<evidence type="ECO:0000313" key="3">
    <source>
        <dbReference type="Proteomes" id="UP000241848"/>
    </source>
</evidence>
<accession>A0A2T2WJ32</accession>
<feature type="transmembrane region" description="Helical" evidence="1">
    <location>
        <begin position="117"/>
        <end position="148"/>
    </location>
</feature>
<name>A0A2T2WJ32_9FIRM</name>
<sequence length="269" mass="29860">MNVFLIVLTSCGYVSASVLAVAQLYDGRYRRWSYLGGGAGLVSETLWLIRQGAFEGFRAMMAVPDWVGVVVWGALMVSVWFVRAKKWVPMLAFVYSTVSVLWLLSQLLSHRALIVPAFISPLAVGVWSSASVSAVCFLLALVFGIMYLEKERELRHKRARLFYYQLPALGELDRWAGRFVGLGWLLYTPVWLALLFLTHGVSQALWCTRARQVGATLIWLVYGLAAMMRVLGRGDGHGMARGAMWAFLSVLLNAWGIDSICVGPPHAAL</sequence>
<organism evidence="2 3">
    <name type="scientific">Sulfobacillus acidophilus</name>
    <dbReference type="NCBI Taxonomy" id="53633"/>
    <lineage>
        <taxon>Bacteria</taxon>
        <taxon>Bacillati</taxon>
        <taxon>Bacillota</taxon>
        <taxon>Clostridia</taxon>
        <taxon>Eubacteriales</taxon>
        <taxon>Clostridiales Family XVII. Incertae Sedis</taxon>
        <taxon>Sulfobacillus</taxon>
    </lineage>
</organism>
<evidence type="ECO:0008006" key="4">
    <source>
        <dbReference type="Google" id="ProtNLM"/>
    </source>
</evidence>
<keyword evidence="1" id="KW-0472">Membrane</keyword>
<evidence type="ECO:0000313" key="2">
    <source>
        <dbReference type="EMBL" id="PSR22249.1"/>
    </source>
</evidence>
<keyword evidence="1" id="KW-1133">Transmembrane helix</keyword>
<feature type="transmembrane region" description="Helical" evidence="1">
    <location>
        <begin position="61"/>
        <end position="81"/>
    </location>
</feature>
<protein>
    <recommendedName>
        <fullName evidence="4">Cytochrome c assembly protein domain-containing protein</fullName>
    </recommendedName>
</protein>
<keyword evidence="1" id="KW-0812">Transmembrane</keyword>
<dbReference type="Proteomes" id="UP000241848">
    <property type="component" value="Unassembled WGS sequence"/>
</dbReference>
<feature type="transmembrane region" description="Helical" evidence="1">
    <location>
        <begin position="87"/>
        <end position="105"/>
    </location>
</feature>
<comment type="caution">
    <text evidence="2">The sequence shown here is derived from an EMBL/GenBank/DDBJ whole genome shotgun (WGS) entry which is preliminary data.</text>
</comment>
<feature type="transmembrane region" description="Helical" evidence="1">
    <location>
        <begin position="213"/>
        <end position="231"/>
    </location>
</feature>
<feature type="transmembrane region" description="Helical" evidence="1">
    <location>
        <begin position="179"/>
        <end position="201"/>
    </location>
</feature>